<gene>
    <name evidence="1" type="ORF">CL943_02945</name>
</gene>
<dbReference type="AlphaFoldDB" id="A0A2D6M1E0"/>
<proteinExistence type="predicted"/>
<sequence length="357" mass="40859">MEQFFAPKTNLNQFNTIYFMAKARRKSTQNMTLRFGDKSALRFSQIRELYLKRDAWKGIKPEQMRARLEKMRAEFEKVDSALTRLRGGESPASIGKSIGVGADTITKWAAGKQLPRSISSKMLQSNLARRKKYITEVAMKSPRTAYLLGIRMTGQMGAYAGRRGGMSIMLDVKKGTIEKEVKSAFESVFHPHIEETAKRHSNVDSSALRVSATEIGQFLNRTTFYGRQIPERFLRTKAARRQFAMALVDASAFPFQKSRAGRKKQTRGILLRTSNREIRDYLAKTLTKFGIENNPRGGAILSKEEKWREFKEGEAPKRGKRFSLYIPEKAFAKFQKEIGFRDKEKERKLARFLGQAS</sequence>
<protein>
    <submittedName>
        <fullName evidence="1">Uncharacterized protein</fullName>
    </submittedName>
</protein>
<organism evidence="1 2">
    <name type="scientific">Candidatus Iainarchaeum sp</name>
    <dbReference type="NCBI Taxonomy" id="3101447"/>
    <lineage>
        <taxon>Archaea</taxon>
        <taxon>Candidatus Iainarchaeota</taxon>
        <taxon>Candidatus Iainarchaeia</taxon>
        <taxon>Candidatus Iainarchaeales</taxon>
        <taxon>Candidatus Iainarchaeaceae</taxon>
        <taxon>Candidatus Iainarchaeum</taxon>
    </lineage>
</organism>
<evidence type="ECO:0000313" key="1">
    <source>
        <dbReference type="EMBL" id="MAG22236.1"/>
    </source>
</evidence>
<reference evidence="2" key="1">
    <citation type="submission" date="2017-09" db="EMBL/GenBank/DDBJ databases">
        <title>The Reconstruction of 2,631 Draft Metagenome-Assembled Genomes from the Global Oceans.</title>
        <authorList>
            <person name="Tully B.J."/>
            <person name="Graham E.D."/>
            <person name="Heidelberg J.F."/>
        </authorList>
    </citation>
    <scope>NUCLEOTIDE SEQUENCE [LARGE SCALE GENOMIC DNA]</scope>
</reference>
<dbReference type="InterPro" id="IPR027434">
    <property type="entry name" value="Homing_endonucl"/>
</dbReference>
<name>A0A2D6M1E0_9ARCH</name>
<dbReference type="Proteomes" id="UP000226592">
    <property type="component" value="Unassembled WGS sequence"/>
</dbReference>
<accession>A0A2D6M1E0</accession>
<comment type="caution">
    <text evidence="1">The sequence shown here is derived from an EMBL/GenBank/DDBJ whole genome shotgun (WGS) entry which is preliminary data.</text>
</comment>
<dbReference type="Gene3D" id="3.10.28.10">
    <property type="entry name" value="Homing endonucleases"/>
    <property type="match status" value="1"/>
</dbReference>
<evidence type="ECO:0000313" key="2">
    <source>
        <dbReference type="Proteomes" id="UP000226592"/>
    </source>
</evidence>
<dbReference type="EMBL" id="NZBU01000009">
    <property type="protein sequence ID" value="MAG22236.1"/>
    <property type="molecule type" value="Genomic_DNA"/>
</dbReference>